<accession>A0A5E4Z1H7</accession>
<keyword evidence="2" id="KW-1185">Reference proteome</keyword>
<evidence type="ECO:0000313" key="1">
    <source>
        <dbReference type="EMBL" id="VVE54053.1"/>
    </source>
</evidence>
<dbReference type="Gene3D" id="1.10.540.10">
    <property type="entry name" value="Acyl-CoA dehydrogenase/oxidase, N-terminal domain"/>
    <property type="match status" value="1"/>
</dbReference>
<dbReference type="InterPro" id="IPR037069">
    <property type="entry name" value="AcylCoA_DH/ox_N_sf"/>
</dbReference>
<dbReference type="GO" id="GO:0050660">
    <property type="term" value="F:flavin adenine dinucleotide binding"/>
    <property type="evidence" value="ECO:0007669"/>
    <property type="project" value="InterPro"/>
</dbReference>
<dbReference type="EMBL" id="CABPRU010000024">
    <property type="protein sequence ID" value="VVE54053.1"/>
    <property type="molecule type" value="Genomic_DNA"/>
</dbReference>
<name>A0A5E4Z1H7_9BURK</name>
<evidence type="ECO:0008006" key="3">
    <source>
        <dbReference type="Google" id="ProtNLM"/>
    </source>
</evidence>
<proteinExistence type="predicted"/>
<protein>
    <recommendedName>
        <fullName evidence="3">Acyl-CoA dehydrogenase</fullName>
    </recommendedName>
</protein>
<sequence length="44" mass="5336">MDFEFTDDQDQLRDAVRKWVKRSYTFEHRKRLANPSCGSRCADR</sequence>
<dbReference type="Proteomes" id="UP000334380">
    <property type="component" value="Unassembled WGS sequence"/>
</dbReference>
<reference evidence="1 2" key="1">
    <citation type="submission" date="2019-08" db="EMBL/GenBank/DDBJ databases">
        <authorList>
            <person name="Peeters C."/>
        </authorList>
    </citation>
    <scope>NUCLEOTIDE SEQUENCE [LARGE SCALE GENOMIC DNA]</scope>
    <source>
        <strain evidence="1 2">LMG 31013</strain>
    </source>
</reference>
<dbReference type="AlphaFoldDB" id="A0A5E4Z1H7"/>
<dbReference type="GO" id="GO:0016627">
    <property type="term" value="F:oxidoreductase activity, acting on the CH-CH group of donors"/>
    <property type="evidence" value="ECO:0007669"/>
    <property type="project" value="InterPro"/>
</dbReference>
<gene>
    <name evidence="1" type="ORF">PTE31013_04931</name>
</gene>
<evidence type="ECO:0000313" key="2">
    <source>
        <dbReference type="Proteomes" id="UP000334380"/>
    </source>
</evidence>
<organism evidence="1 2">
    <name type="scientific">Pandoraea terrigena</name>
    <dbReference type="NCBI Taxonomy" id="2508292"/>
    <lineage>
        <taxon>Bacteria</taxon>
        <taxon>Pseudomonadati</taxon>
        <taxon>Pseudomonadota</taxon>
        <taxon>Betaproteobacteria</taxon>
        <taxon>Burkholderiales</taxon>
        <taxon>Burkholderiaceae</taxon>
        <taxon>Pandoraea</taxon>
    </lineage>
</organism>